<dbReference type="EMBL" id="FOSX01000050">
    <property type="protein sequence ID" value="SFL04265.1"/>
    <property type="molecule type" value="Genomic_DNA"/>
</dbReference>
<name>A0A1I4EEU2_9GAMM</name>
<evidence type="ECO:0000313" key="1">
    <source>
        <dbReference type="EMBL" id="SFB47629.1"/>
    </source>
</evidence>
<accession>A0A1I4EEU2</accession>
<evidence type="ECO:0000313" key="3">
    <source>
        <dbReference type="Proteomes" id="UP000198861"/>
    </source>
</evidence>
<reference evidence="2 4" key="1">
    <citation type="submission" date="2016-10" db="EMBL/GenBank/DDBJ databases">
        <authorList>
            <person name="de Groot N.N."/>
        </authorList>
    </citation>
    <scope>NUCLEOTIDE SEQUENCE [LARGE SCALE GENOMIC DNA]</scope>
    <source>
        <strain evidence="2 4">DSM 381</strain>
    </source>
</reference>
<gene>
    <name evidence="1" type="ORF">SAMN04244571_03089</name>
    <name evidence="2" type="ORF">SAMN04244574_02894</name>
</gene>
<reference evidence="1 3" key="2">
    <citation type="submission" date="2016-10" db="EMBL/GenBank/DDBJ databases">
        <authorList>
            <person name="Varghese N."/>
            <person name="Submissions S."/>
        </authorList>
    </citation>
    <scope>NUCLEOTIDE SEQUENCE [LARGE SCALE GENOMIC DNA]</scope>
    <source>
        <strain evidence="1 3">DSM 282</strain>
    </source>
</reference>
<dbReference type="EMBL" id="FOKJ01000056">
    <property type="protein sequence ID" value="SFB47629.1"/>
    <property type="molecule type" value="Genomic_DNA"/>
</dbReference>
<protein>
    <submittedName>
        <fullName evidence="2">Uncharacterized protein</fullName>
    </submittedName>
</protein>
<organism evidence="2 4">
    <name type="scientific">Azotobacter beijerinckii</name>
    <dbReference type="NCBI Taxonomy" id="170623"/>
    <lineage>
        <taxon>Bacteria</taxon>
        <taxon>Pseudomonadati</taxon>
        <taxon>Pseudomonadota</taxon>
        <taxon>Gammaproteobacteria</taxon>
        <taxon>Pseudomonadales</taxon>
        <taxon>Pseudomonadaceae</taxon>
        <taxon>Azotobacter</taxon>
    </lineage>
</organism>
<evidence type="ECO:0000313" key="4">
    <source>
        <dbReference type="Proteomes" id="UP000199579"/>
    </source>
</evidence>
<dbReference type="Proteomes" id="UP000198861">
    <property type="component" value="Unassembled WGS sequence"/>
</dbReference>
<proteinExistence type="predicted"/>
<dbReference type="Proteomes" id="UP000199579">
    <property type="component" value="Unassembled WGS sequence"/>
</dbReference>
<keyword evidence="3" id="KW-1185">Reference proteome</keyword>
<evidence type="ECO:0000313" key="2">
    <source>
        <dbReference type="EMBL" id="SFL04265.1"/>
    </source>
</evidence>
<dbReference type="AlphaFoldDB" id="A0A1I4EEU2"/>
<sequence length="39" mass="4382">MKPMKEKQTMERICRVVPWTGSVGGALDMAIFRMAGLLE</sequence>